<dbReference type="Proteomes" id="UP001341245">
    <property type="component" value="Unassembled WGS sequence"/>
</dbReference>
<dbReference type="PROSITE" id="PS50005">
    <property type="entry name" value="TPR"/>
    <property type="match status" value="1"/>
</dbReference>
<keyword evidence="3" id="KW-1185">Reference proteome</keyword>
<feature type="repeat" description="TPR" evidence="1">
    <location>
        <begin position="83"/>
        <end position="116"/>
    </location>
</feature>
<protein>
    <recommendedName>
        <fullName evidence="4">TPR-like protein</fullName>
    </recommendedName>
</protein>
<reference evidence="2 3" key="1">
    <citation type="submission" date="2023-11" db="EMBL/GenBank/DDBJ databases">
        <title>Draft genome sequence and annotation of the polyextremotolerant black yeast-like fungus Aureobasidium pullulans NRRL 62042.</title>
        <authorList>
            <person name="Dielentheis-Frenken M.R.E."/>
            <person name="Wibberg D."/>
            <person name="Blank L.M."/>
            <person name="Tiso T."/>
        </authorList>
    </citation>
    <scope>NUCLEOTIDE SEQUENCE [LARGE SCALE GENOMIC DNA]</scope>
    <source>
        <strain evidence="2 3">NRRL 62042</strain>
    </source>
</reference>
<gene>
    <name evidence="2" type="ORF">QM012_004102</name>
</gene>
<dbReference type="SUPFAM" id="SSF48452">
    <property type="entry name" value="TPR-like"/>
    <property type="match status" value="1"/>
</dbReference>
<name>A0ABR0T794_AURPU</name>
<dbReference type="InterPro" id="IPR019734">
    <property type="entry name" value="TPR_rpt"/>
</dbReference>
<comment type="caution">
    <text evidence="2">The sequence shown here is derived from an EMBL/GenBank/DDBJ whole genome shotgun (WGS) entry which is preliminary data.</text>
</comment>
<evidence type="ECO:0000313" key="3">
    <source>
        <dbReference type="Proteomes" id="UP001341245"/>
    </source>
</evidence>
<dbReference type="InterPro" id="IPR011990">
    <property type="entry name" value="TPR-like_helical_dom_sf"/>
</dbReference>
<dbReference type="EMBL" id="JASGXD010000019">
    <property type="protein sequence ID" value="KAK6000114.1"/>
    <property type="molecule type" value="Genomic_DNA"/>
</dbReference>
<evidence type="ECO:0008006" key="4">
    <source>
        <dbReference type="Google" id="ProtNLM"/>
    </source>
</evidence>
<accession>A0ABR0T794</accession>
<dbReference type="Gene3D" id="1.25.40.10">
    <property type="entry name" value="Tetratricopeptide repeat domain"/>
    <property type="match status" value="1"/>
</dbReference>
<organism evidence="2 3">
    <name type="scientific">Aureobasidium pullulans</name>
    <name type="common">Black yeast</name>
    <name type="synonym">Pullularia pullulans</name>
    <dbReference type="NCBI Taxonomy" id="5580"/>
    <lineage>
        <taxon>Eukaryota</taxon>
        <taxon>Fungi</taxon>
        <taxon>Dikarya</taxon>
        <taxon>Ascomycota</taxon>
        <taxon>Pezizomycotina</taxon>
        <taxon>Dothideomycetes</taxon>
        <taxon>Dothideomycetidae</taxon>
        <taxon>Dothideales</taxon>
        <taxon>Saccotheciaceae</taxon>
        <taxon>Aureobasidium</taxon>
    </lineage>
</organism>
<keyword evidence="1" id="KW-0802">TPR repeat</keyword>
<evidence type="ECO:0000313" key="2">
    <source>
        <dbReference type="EMBL" id="KAK6000114.1"/>
    </source>
</evidence>
<evidence type="ECO:0000256" key="1">
    <source>
        <dbReference type="PROSITE-ProRule" id="PRU00339"/>
    </source>
</evidence>
<proteinExistence type="predicted"/>
<sequence>MVENKQSLFWESMPGSLRNAVEQTVPADVLEKLYLSTKSKTLERKYEQLEHLLQDLVNQQNQIKQPSTADQAIPSQTTNNPHLSASFALAILQMETKQYTEAEETYREILAANPSSSRPDLAATSNLIDVLNVQHKYAEAQTTAMQVLPLLQNELGANSPQYLGCTRKLMESLVGQDKGEEARKMYQRGMDLAATIRDDQVKKEEIDAMQEMGRKIDLLE</sequence>